<dbReference type="InterPro" id="IPR001387">
    <property type="entry name" value="Cro/C1-type_HTH"/>
</dbReference>
<reference evidence="3" key="1">
    <citation type="journal article" date="2013" name="Genome Announc.">
        <title>Draft Genome Sequence of the Dimorphic Prosthecate Bacterium Brevundimonas abyssalis TAR-001T.</title>
        <authorList>
            <person name="Tsubouchi T."/>
            <person name="Nishi S."/>
            <person name="Usui K."/>
            <person name="Shimane Y."/>
            <person name="Takaki Y."/>
            <person name="Maruyama T."/>
            <person name="Hatada Y."/>
        </authorList>
    </citation>
    <scope>NUCLEOTIDE SEQUENCE [LARGE SCALE GENOMIC DNA]</scope>
    <source>
        <strain evidence="3">TAR-001</strain>
    </source>
</reference>
<dbReference type="InterPro" id="IPR010982">
    <property type="entry name" value="Lambda_DNA-bd_dom_sf"/>
</dbReference>
<evidence type="ECO:0000313" key="3">
    <source>
        <dbReference type="Proteomes" id="UP000016569"/>
    </source>
</evidence>
<dbReference type="GO" id="GO:0003677">
    <property type="term" value="F:DNA binding"/>
    <property type="evidence" value="ECO:0007669"/>
    <property type="project" value="InterPro"/>
</dbReference>
<organism evidence="2 3">
    <name type="scientific">Brevundimonas abyssalis TAR-001</name>
    <dbReference type="NCBI Taxonomy" id="1391729"/>
    <lineage>
        <taxon>Bacteria</taxon>
        <taxon>Pseudomonadati</taxon>
        <taxon>Pseudomonadota</taxon>
        <taxon>Alphaproteobacteria</taxon>
        <taxon>Caulobacterales</taxon>
        <taxon>Caulobacteraceae</taxon>
        <taxon>Brevundimonas</taxon>
    </lineage>
</organism>
<dbReference type="Proteomes" id="UP000016569">
    <property type="component" value="Unassembled WGS sequence"/>
</dbReference>
<name>A0A8E0NBY5_9CAUL</name>
<dbReference type="CDD" id="cd00093">
    <property type="entry name" value="HTH_XRE"/>
    <property type="match status" value="1"/>
</dbReference>
<evidence type="ECO:0000313" key="2">
    <source>
        <dbReference type="EMBL" id="GAD59553.1"/>
    </source>
</evidence>
<dbReference type="SUPFAM" id="SSF47413">
    <property type="entry name" value="lambda repressor-like DNA-binding domains"/>
    <property type="match status" value="1"/>
</dbReference>
<accession>A0A8E0NBY5</accession>
<proteinExistence type="predicted"/>
<dbReference type="Gene3D" id="1.10.260.40">
    <property type="entry name" value="lambda repressor-like DNA-binding domains"/>
    <property type="match status" value="1"/>
</dbReference>
<dbReference type="EMBL" id="BATC01000030">
    <property type="protein sequence ID" value="GAD59553.1"/>
    <property type="molecule type" value="Genomic_DNA"/>
</dbReference>
<dbReference type="Pfam" id="PF01381">
    <property type="entry name" value="HTH_3"/>
    <property type="match status" value="1"/>
</dbReference>
<dbReference type="RefSeq" id="WP_021697648.1">
    <property type="nucleotide sequence ID" value="NZ_BATC01000030.1"/>
</dbReference>
<dbReference type="PROSITE" id="PS50943">
    <property type="entry name" value="HTH_CROC1"/>
    <property type="match status" value="1"/>
</dbReference>
<dbReference type="OrthoDB" id="7923537at2"/>
<protein>
    <submittedName>
        <fullName evidence="2">Transcriptional regulator</fullName>
    </submittedName>
</protein>
<evidence type="ECO:0000259" key="1">
    <source>
        <dbReference type="PROSITE" id="PS50943"/>
    </source>
</evidence>
<dbReference type="SMART" id="SM00530">
    <property type="entry name" value="HTH_XRE"/>
    <property type="match status" value="1"/>
</dbReference>
<sequence>MARGKGDEGPHLVDRHVGRRVETRRKALGYSQSQLGAALGLTFQQIQKYEKGANRISASKLWEIAQFFKVEIGYFFDGLTAAAPGVAASDTVSLDHDYPVTRQSQEIARLAPRLSLSQQKAALAMVRELAGEQKADAQD</sequence>
<keyword evidence="3" id="KW-1185">Reference proteome</keyword>
<comment type="caution">
    <text evidence="2">The sequence shown here is derived from an EMBL/GenBank/DDBJ whole genome shotgun (WGS) entry which is preliminary data.</text>
</comment>
<gene>
    <name evidence="2" type="ORF">MBEBAB_1803</name>
</gene>
<dbReference type="AlphaFoldDB" id="A0A8E0NBY5"/>
<feature type="domain" description="HTH cro/C1-type" evidence="1">
    <location>
        <begin position="21"/>
        <end position="75"/>
    </location>
</feature>